<reference evidence="1" key="1">
    <citation type="journal article" date="2015" name="Nature">
        <title>Complex archaea that bridge the gap between prokaryotes and eukaryotes.</title>
        <authorList>
            <person name="Spang A."/>
            <person name="Saw J.H."/>
            <person name="Jorgensen S.L."/>
            <person name="Zaremba-Niedzwiedzka K."/>
            <person name="Martijn J."/>
            <person name="Lind A.E."/>
            <person name="van Eijk R."/>
            <person name="Schleper C."/>
            <person name="Guy L."/>
            <person name="Ettema T.J."/>
        </authorList>
    </citation>
    <scope>NUCLEOTIDE SEQUENCE</scope>
</reference>
<protein>
    <submittedName>
        <fullName evidence="1">Uncharacterized protein</fullName>
    </submittedName>
</protein>
<proteinExistence type="predicted"/>
<sequence>MKTINEKSFEVPEQIREPVMVAMGEASMCWQTPGGAGEFDSTNAKSVGDRLCQTIMAEFQRMQEIPE</sequence>
<name>A0A0F9NM49_9ZZZZ</name>
<dbReference type="EMBL" id="LAZR01007869">
    <property type="protein sequence ID" value="KKM82392.1"/>
    <property type="molecule type" value="Genomic_DNA"/>
</dbReference>
<comment type="caution">
    <text evidence="1">The sequence shown here is derived from an EMBL/GenBank/DDBJ whole genome shotgun (WGS) entry which is preliminary data.</text>
</comment>
<accession>A0A0F9NM49</accession>
<evidence type="ECO:0000313" key="1">
    <source>
        <dbReference type="EMBL" id="KKM82392.1"/>
    </source>
</evidence>
<gene>
    <name evidence="1" type="ORF">LCGC14_1320010</name>
</gene>
<organism evidence="1">
    <name type="scientific">marine sediment metagenome</name>
    <dbReference type="NCBI Taxonomy" id="412755"/>
    <lineage>
        <taxon>unclassified sequences</taxon>
        <taxon>metagenomes</taxon>
        <taxon>ecological metagenomes</taxon>
    </lineage>
</organism>
<dbReference type="AlphaFoldDB" id="A0A0F9NM49"/>